<evidence type="ECO:0000313" key="4">
    <source>
        <dbReference type="Proteomes" id="UP000533269"/>
    </source>
</evidence>
<dbReference type="RefSeq" id="WP_183392807.1">
    <property type="nucleotide sequence ID" value="NZ_JACHVY010000005.1"/>
</dbReference>
<reference evidence="3 4" key="1">
    <citation type="submission" date="2020-08" db="EMBL/GenBank/DDBJ databases">
        <title>The Agave Microbiome: Exploring the role of microbial communities in plant adaptations to desert environments.</title>
        <authorList>
            <person name="Partida-Martinez L.P."/>
        </authorList>
    </citation>
    <scope>NUCLEOTIDE SEQUENCE [LARGE SCALE GENOMIC DNA]</scope>
    <source>
        <strain evidence="3 4">AS2.23</strain>
    </source>
</reference>
<accession>A0A7W4TQG6</accession>
<protein>
    <submittedName>
        <fullName evidence="3">Anti-anti-sigma factor</fullName>
    </submittedName>
</protein>
<feature type="compositionally biased region" description="Basic and acidic residues" evidence="1">
    <location>
        <begin position="7"/>
        <end position="17"/>
    </location>
</feature>
<dbReference type="PROSITE" id="PS50801">
    <property type="entry name" value="STAS"/>
    <property type="match status" value="1"/>
</dbReference>
<feature type="region of interest" description="Disordered" evidence="1">
    <location>
        <begin position="1"/>
        <end position="45"/>
    </location>
</feature>
<gene>
    <name evidence="3" type="ORF">FHR75_004029</name>
</gene>
<feature type="compositionally biased region" description="Polar residues" evidence="1">
    <location>
        <begin position="23"/>
        <end position="37"/>
    </location>
</feature>
<dbReference type="EMBL" id="JACHVY010000005">
    <property type="protein sequence ID" value="MBB2903187.1"/>
    <property type="molecule type" value="Genomic_DNA"/>
</dbReference>
<dbReference type="InterPro" id="IPR036513">
    <property type="entry name" value="STAS_dom_sf"/>
</dbReference>
<dbReference type="Proteomes" id="UP000533269">
    <property type="component" value="Unassembled WGS sequence"/>
</dbReference>
<dbReference type="AlphaFoldDB" id="A0A7W4TQG6"/>
<feature type="domain" description="STAS" evidence="2">
    <location>
        <begin position="68"/>
        <end position="166"/>
    </location>
</feature>
<dbReference type="InterPro" id="IPR002645">
    <property type="entry name" value="STAS_dom"/>
</dbReference>
<reference evidence="3 4" key="2">
    <citation type="submission" date="2020-08" db="EMBL/GenBank/DDBJ databases">
        <authorList>
            <person name="Partida-Martinez L."/>
            <person name="Huntemann M."/>
            <person name="Clum A."/>
            <person name="Wang J."/>
            <person name="Palaniappan K."/>
            <person name="Ritter S."/>
            <person name="Chen I.-M."/>
            <person name="Stamatis D."/>
            <person name="Reddy T."/>
            <person name="O'Malley R."/>
            <person name="Daum C."/>
            <person name="Shapiro N."/>
            <person name="Ivanova N."/>
            <person name="Kyrpides N."/>
            <person name="Woyke T."/>
        </authorList>
    </citation>
    <scope>NUCLEOTIDE SEQUENCE [LARGE SCALE GENOMIC DNA]</scope>
    <source>
        <strain evidence="3 4">AS2.23</strain>
    </source>
</reference>
<evidence type="ECO:0000259" key="2">
    <source>
        <dbReference type="PROSITE" id="PS50801"/>
    </source>
</evidence>
<evidence type="ECO:0000256" key="1">
    <source>
        <dbReference type="SAM" id="MobiDB-lite"/>
    </source>
</evidence>
<dbReference type="Gene3D" id="3.30.750.24">
    <property type="entry name" value="STAS domain"/>
    <property type="match status" value="1"/>
</dbReference>
<dbReference type="CDD" id="cd07043">
    <property type="entry name" value="STAS_anti-anti-sigma_factors"/>
    <property type="match status" value="1"/>
</dbReference>
<organism evidence="3 4">
    <name type="scientific">Kineococcus radiotolerans</name>
    <dbReference type="NCBI Taxonomy" id="131568"/>
    <lineage>
        <taxon>Bacteria</taxon>
        <taxon>Bacillati</taxon>
        <taxon>Actinomycetota</taxon>
        <taxon>Actinomycetes</taxon>
        <taxon>Kineosporiales</taxon>
        <taxon>Kineosporiaceae</taxon>
        <taxon>Kineococcus</taxon>
    </lineage>
</organism>
<name>A0A7W4TQG6_KINRA</name>
<proteinExistence type="predicted"/>
<comment type="caution">
    <text evidence="3">The sequence shown here is derived from an EMBL/GenBank/DDBJ whole genome shotgun (WGS) entry which is preliminary data.</text>
</comment>
<dbReference type="SUPFAM" id="SSF52091">
    <property type="entry name" value="SpoIIaa-like"/>
    <property type="match status" value="1"/>
</dbReference>
<dbReference type="Pfam" id="PF01740">
    <property type="entry name" value="STAS"/>
    <property type="match status" value="1"/>
</dbReference>
<evidence type="ECO:0000313" key="3">
    <source>
        <dbReference type="EMBL" id="MBB2903187.1"/>
    </source>
</evidence>
<sequence>MTVTAENDGKDAARADTARAATYSPSSAEAENKTQVKGQVEARTSKVTSTPHVGWVAVEAKSPDAASVTIHLGGDIDNALREELATAAETAIEQGGRIIINVAEVTYIGETGLSFLATLLRRRGATAGTIGLVSVTNAHGPTRYLLERTGLSTVLAEFRTPTGPPS</sequence>